<dbReference type="InterPro" id="IPR000917">
    <property type="entry name" value="Sulfatase_N"/>
</dbReference>
<dbReference type="AlphaFoldDB" id="A0A8J8MJ58"/>
<dbReference type="InterPro" id="IPR017850">
    <property type="entry name" value="Alkaline_phosphatase_core_sf"/>
</dbReference>
<feature type="domain" description="Sulfatase N-terminal" evidence="3">
    <location>
        <begin position="2"/>
        <end position="348"/>
    </location>
</feature>
<keyword evidence="2 4" id="KW-0378">Hydrolase</keyword>
<protein>
    <submittedName>
        <fullName evidence="4">Sulfatase-like hydrolase/transferase</fullName>
    </submittedName>
</protein>
<dbReference type="Proteomes" id="UP000683246">
    <property type="component" value="Chromosome"/>
</dbReference>
<sequence>MNIFMIMCDELRADVMGYLGNDTIKTPHLDALAEDSIIFENAYCNTPMCVPSRVSIATGRHALSHGALDNMLRPLDDEVSIYSMLQKEGYITFNHGKWHSNIAPEKFGVTFSNNGSHRTQGAEKQVTCFGITDRELRKETTYKRNDGEIPLIIYGTRPSHKDHTLDSVVTKNYLDVLDHLDEVGQPVFGRLSIMDPHTPYFPSEPYASMYPPDALPLPDSIQEDLHTKPVLQRYFHKVRGFDLLEEQDYRQCKAAYYGLVTHVDDRIGQVIDRLKALDLYDDSLIIFTSDHGSMLGEHGYIEKWGHMYEQVMRTPLLIKPPHNPYKGKRLDSFVESIDIMPTILELLNLEIPDGVQGKSLVPYMTGKTSVHKEEVYGQYYCGSLQNTPALMVRDETWKLTYYPEGNAMEDKLLNDHPLKMSPMFEKKDVFGELYHMGNDPDEIHNLFDDPAYATIKESYMAKLENWKKDLEPIVVADTMPSHNDLSLHVLTQGENMTAAQDLLRGEGRLRQLKRKS</sequence>
<keyword evidence="5" id="KW-1185">Reference proteome</keyword>
<dbReference type="Gene3D" id="3.40.720.10">
    <property type="entry name" value="Alkaline Phosphatase, subunit A"/>
    <property type="match status" value="1"/>
</dbReference>
<dbReference type="PANTHER" id="PTHR45953">
    <property type="entry name" value="IDURONATE 2-SULFATASE"/>
    <property type="match status" value="1"/>
</dbReference>
<dbReference type="GO" id="GO:0046872">
    <property type="term" value="F:metal ion binding"/>
    <property type="evidence" value="ECO:0007669"/>
    <property type="project" value="UniProtKB-KW"/>
</dbReference>
<gene>
    <name evidence="4" type="ORF">HZI73_07905</name>
</gene>
<dbReference type="PANTHER" id="PTHR45953:SF1">
    <property type="entry name" value="IDURONATE 2-SULFATASE"/>
    <property type="match status" value="1"/>
</dbReference>
<evidence type="ECO:0000256" key="2">
    <source>
        <dbReference type="ARBA" id="ARBA00022801"/>
    </source>
</evidence>
<reference evidence="4" key="1">
    <citation type="submission" date="2020-07" db="EMBL/GenBank/DDBJ databases">
        <title>Vallitalea pronyensis genome.</title>
        <authorList>
            <person name="Postec A."/>
        </authorList>
    </citation>
    <scope>NUCLEOTIDE SEQUENCE</scope>
    <source>
        <strain evidence="4">FatNI3</strain>
    </source>
</reference>
<dbReference type="RefSeq" id="WP_212697706.1">
    <property type="nucleotide sequence ID" value="NZ_CP058649.1"/>
</dbReference>
<organism evidence="4 5">
    <name type="scientific">Vallitalea pronyensis</name>
    <dbReference type="NCBI Taxonomy" id="1348613"/>
    <lineage>
        <taxon>Bacteria</taxon>
        <taxon>Bacillati</taxon>
        <taxon>Bacillota</taxon>
        <taxon>Clostridia</taxon>
        <taxon>Lachnospirales</taxon>
        <taxon>Vallitaleaceae</taxon>
        <taxon>Vallitalea</taxon>
    </lineage>
</organism>
<dbReference type="KEGG" id="vpy:HZI73_07905"/>
<accession>A0A8J8MJ58</accession>
<evidence type="ECO:0000256" key="1">
    <source>
        <dbReference type="ARBA" id="ARBA00022723"/>
    </source>
</evidence>
<evidence type="ECO:0000313" key="4">
    <source>
        <dbReference type="EMBL" id="QUI22223.1"/>
    </source>
</evidence>
<dbReference type="GO" id="GO:0005737">
    <property type="term" value="C:cytoplasm"/>
    <property type="evidence" value="ECO:0007669"/>
    <property type="project" value="TreeGrafter"/>
</dbReference>
<evidence type="ECO:0000259" key="3">
    <source>
        <dbReference type="Pfam" id="PF00884"/>
    </source>
</evidence>
<dbReference type="GO" id="GO:0008484">
    <property type="term" value="F:sulfuric ester hydrolase activity"/>
    <property type="evidence" value="ECO:0007669"/>
    <property type="project" value="TreeGrafter"/>
</dbReference>
<name>A0A8J8MJ58_9FIRM</name>
<proteinExistence type="predicted"/>
<dbReference type="EMBL" id="CP058649">
    <property type="protein sequence ID" value="QUI22223.1"/>
    <property type="molecule type" value="Genomic_DNA"/>
</dbReference>
<dbReference type="Pfam" id="PF00884">
    <property type="entry name" value="Sulfatase"/>
    <property type="match status" value="1"/>
</dbReference>
<keyword evidence="1" id="KW-0479">Metal-binding</keyword>
<evidence type="ECO:0000313" key="5">
    <source>
        <dbReference type="Proteomes" id="UP000683246"/>
    </source>
</evidence>
<dbReference type="SUPFAM" id="SSF53649">
    <property type="entry name" value="Alkaline phosphatase-like"/>
    <property type="match status" value="1"/>
</dbReference>